<dbReference type="Pfam" id="PF01206">
    <property type="entry name" value="TusA"/>
    <property type="match status" value="1"/>
</dbReference>
<dbReference type="AlphaFoldDB" id="A0A3A6QTJ8"/>
<dbReference type="Proteomes" id="UP000273252">
    <property type="component" value="Unassembled WGS sequence"/>
</dbReference>
<evidence type="ECO:0000313" key="2">
    <source>
        <dbReference type="EMBL" id="RJX71597.1"/>
    </source>
</evidence>
<keyword evidence="3" id="KW-1185">Reference proteome</keyword>
<evidence type="ECO:0000313" key="3">
    <source>
        <dbReference type="Proteomes" id="UP000273252"/>
    </source>
</evidence>
<accession>A0A3A6QTJ8</accession>
<comment type="caution">
    <text evidence="2">The sequence shown here is derived from an EMBL/GenBank/DDBJ whole genome shotgun (WGS) entry which is preliminary data.</text>
</comment>
<dbReference type="CDD" id="cd00291">
    <property type="entry name" value="SirA_YedF_YeeD"/>
    <property type="match status" value="1"/>
</dbReference>
<reference evidence="2 3" key="1">
    <citation type="submission" date="2018-08" db="EMBL/GenBank/DDBJ databases">
        <title>Vibrio isolated from the Eastern China Marginal Seas.</title>
        <authorList>
            <person name="Li Y."/>
        </authorList>
    </citation>
    <scope>NUCLEOTIDE SEQUENCE [LARGE SCALE GENOMIC DNA]</scope>
    <source>
        <strain evidence="2 3">BEI233</strain>
    </source>
</reference>
<dbReference type="RefSeq" id="WP_120030707.1">
    <property type="nucleotide sequence ID" value="NZ_QVMU01000007.1"/>
</dbReference>
<evidence type="ECO:0000259" key="1">
    <source>
        <dbReference type="Pfam" id="PF01206"/>
    </source>
</evidence>
<organism evidence="2 3">
    <name type="scientific">Vibrio sinensis</name>
    <dbReference type="NCBI Taxonomy" id="2302434"/>
    <lineage>
        <taxon>Bacteria</taxon>
        <taxon>Pseudomonadati</taxon>
        <taxon>Pseudomonadota</taxon>
        <taxon>Gammaproteobacteria</taxon>
        <taxon>Vibrionales</taxon>
        <taxon>Vibrionaceae</taxon>
        <taxon>Vibrio</taxon>
    </lineage>
</organism>
<dbReference type="OrthoDB" id="6215889at2"/>
<proteinExistence type="predicted"/>
<dbReference type="InterPro" id="IPR001455">
    <property type="entry name" value="TusA-like"/>
</dbReference>
<feature type="domain" description="UPF0033" evidence="1">
    <location>
        <begin position="5"/>
        <end position="72"/>
    </location>
</feature>
<protein>
    <submittedName>
        <fullName evidence="2">Sulfurtransferase TusA family protein</fullName>
    </submittedName>
</protein>
<gene>
    <name evidence="2" type="ORF">DZ860_09510</name>
</gene>
<name>A0A3A6QTJ8_9VIBR</name>
<sequence>MEVTVLDLRTERCPMALLLAKRHVMTLLPEQQSQILISDLSSLSDIESFLHRQAFDVRRQEKGRYYCLQVTKGPLLNV</sequence>
<dbReference type="SUPFAM" id="SSF64307">
    <property type="entry name" value="SirA-like"/>
    <property type="match status" value="1"/>
</dbReference>
<keyword evidence="2" id="KW-0808">Transferase</keyword>
<dbReference type="GO" id="GO:0016740">
    <property type="term" value="F:transferase activity"/>
    <property type="evidence" value="ECO:0007669"/>
    <property type="project" value="UniProtKB-KW"/>
</dbReference>
<dbReference type="InterPro" id="IPR036868">
    <property type="entry name" value="TusA-like_sf"/>
</dbReference>
<dbReference type="EMBL" id="QVMU01000007">
    <property type="protein sequence ID" value="RJX71597.1"/>
    <property type="molecule type" value="Genomic_DNA"/>
</dbReference>
<dbReference type="Gene3D" id="3.30.110.40">
    <property type="entry name" value="TusA-like domain"/>
    <property type="match status" value="1"/>
</dbReference>